<dbReference type="EMBL" id="AQPF01000050">
    <property type="protein sequence ID" value="KAF0803486.1"/>
    <property type="molecule type" value="Genomic_DNA"/>
</dbReference>
<dbReference type="Proteomes" id="UP000771797">
    <property type="component" value="Unassembled WGS sequence"/>
</dbReference>
<evidence type="ECO:0000256" key="1">
    <source>
        <dbReference type="SAM" id="SignalP"/>
    </source>
</evidence>
<feature type="chain" id="PRO_5045592131" description="DUF3108 domain-containing protein" evidence="1">
    <location>
        <begin position="23"/>
        <end position="267"/>
    </location>
</feature>
<dbReference type="RefSeq" id="WP_159661550.1">
    <property type="nucleotide sequence ID" value="NZ_AQPF01000050.1"/>
</dbReference>
<proteinExistence type="predicted"/>
<evidence type="ECO:0008006" key="4">
    <source>
        <dbReference type="Google" id="ProtNLM"/>
    </source>
</evidence>
<keyword evidence="3" id="KW-1185">Reference proteome</keyword>
<reference evidence="2 3" key="1">
    <citation type="submission" date="2012-09" db="EMBL/GenBank/DDBJ databases">
        <title>Genome Sequence of alkane-degrading Bacterium Alcanivorax sp. 6-D-6.</title>
        <authorList>
            <person name="Lai Q."/>
            <person name="Shao Z."/>
        </authorList>
    </citation>
    <scope>NUCLEOTIDE SEQUENCE [LARGE SCALE GENOMIC DNA]</scope>
    <source>
        <strain evidence="2 3">6-D-6</strain>
    </source>
</reference>
<sequence>MTRMGKVLWAAYMGMCSASVAAAERDSLRYSVLSDDKYLGEIVHLEERSDTEDSKDKVISVSGDLSLSGWWGSWSRKYQIRSRLRNYKPARLDMKLFKNGKGFYIHGEEYEGQLWVTASEVKSGQQREDEQVVDVSFSILTEFFPELGFLSVFGGEDSDQGIMVPLTSFDVVDEALLDYIHDHDYRFNETAVSVFEPENMEILTYTLTARGEKYIDLAGKRYRCQEVAIHNRDKSSVYWIARKNGQALLVQETGTDKEGHYHVTLME</sequence>
<comment type="caution">
    <text evidence="2">The sequence shown here is derived from an EMBL/GenBank/DDBJ whole genome shotgun (WGS) entry which is preliminary data.</text>
</comment>
<gene>
    <name evidence="2" type="ORF">A6D6_03702</name>
</gene>
<protein>
    <recommendedName>
        <fullName evidence="4">DUF3108 domain-containing protein</fullName>
    </recommendedName>
</protein>
<feature type="signal peptide" evidence="1">
    <location>
        <begin position="1"/>
        <end position="22"/>
    </location>
</feature>
<accession>A0ABQ6Y413</accession>
<evidence type="ECO:0000313" key="2">
    <source>
        <dbReference type="EMBL" id="KAF0803486.1"/>
    </source>
</evidence>
<evidence type="ECO:0000313" key="3">
    <source>
        <dbReference type="Proteomes" id="UP000771797"/>
    </source>
</evidence>
<organism evidence="2 3">
    <name type="scientific">Alcanivorax xiamenensis</name>
    <dbReference type="NCBI Taxonomy" id="1177156"/>
    <lineage>
        <taxon>Bacteria</taxon>
        <taxon>Pseudomonadati</taxon>
        <taxon>Pseudomonadota</taxon>
        <taxon>Gammaproteobacteria</taxon>
        <taxon>Oceanospirillales</taxon>
        <taxon>Alcanivoracaceae</taxon>
        <taxon>Alcanivorax</taxon>
    </lineage>
</organism>
<name>A0ABQ6Y413_9GAMM</name>
<keyword evidence="1" id="KW-0732">Signal</keyword>